<comment type="similarity">
    <text evidence="7">Belongs to the PGAP3 family.</text>
</comment>
<evidence type="ECO:0000256" key="6">
    <source>
        <dbReference type="ARBA" id="ARBA00023136"/>
    </source>
</evidence>
<evidence type="ECO:0000256" key="2">
    <source>
        <dbReference type="ARBA" id="ARBA00022502"/>
    </source>
</evidence>
<evidence type="ECO:0000256" key="3">
    <source>
        <dbReference type="ARBA" id="ARBA00022692"/>
    </source>
</evidence>
<proteinExistence type="inferred from homology"/>
<dbReference type="KEGG" id="ath:AT1G16560"/>
<dbReference type="GO" id="GO:0006506">
    <property type="term" value="P:GPI anchor biosynthetic process"/>
    <property type="evidence" value="ECO:0007669"/>
    <property type="project" value="UniProtKB-KW"/>
</dbReference>
<dbReference type="GO" id="GO:0005794">
    <property type="term" value="C:Golgi apparatus"/>
    <property type="evidence" value="ECO:0000314"/>
    <property type="project" value="TAIR"/>
</dbReference>
<dbReference type="GeneID" id="838226"/>
<dbReference type="PhylomeDB" id="F4I4H2"/>
<comment type="subcellular location">
    <subcellularLocation>
        <location evidence="1">Endomembrane system</location>
        <topology evidence="1">Multi-pass membrane protein</topology>
    </subcellularLocation>
    <subcellularLocation>
        <location evidence="7">Golgi apparatus membrane</location>
        <topology evidence="7">Multi-pass membrane protein</topology>
    </subcellularLocation>
</comment>
<evidence type="ECO:0000313" key="8">
    <source>
        <dbReference type="Araport" id="AT1G16560"/>
    </source>
</evidence>
<evidence type="ECO:0000256" key="4">
    <source>
        <dbReference type="ARBA" id="ARBA00022729"/>
    </source>
</evidence>
<dbReference type="AlphaFoldDB" id="F4I4H2"/>
<feature type="transmembrane region" description="Helical" evidence="7">
    <location>
        <begin position="219"/>
        <end position="237"/>
    </location>
</feature>
<reference evidence="9 10" key="1">
    <citation type="journal article" date="2000" name="Nature">
        <title>Sequence and analysis of chromosome 1 of the plant Arabidopsis thaliana.</title>
        <authorList>
            <person name="Theologis A."/>
            <person name="Ecker J.R."/>
            <person name="Palm C.J."/>
            <person name="Federspiel N.A."/>
            <person name="Kaul S."/>
            <person name="White O."/>
            <person name="Alonso J."/>
            <person name="Altafi H."/>
            <person name="Araujo R."/>
            <person name="Bowman C.L."/>
            <person name="Brooks S.Y."/>
            <person name="Buehler E."/>
            <person name="Chan A."/>
            <person name="Chao Q."/>
            <person name="Chen H."/>
            <person name="Cheuk R.F."/>
            <person name="Chin C.W."/>
            <person name="Chung M.K."/>
            <person name="Conn L."/>
            <person name="Conway A.B."/>
            <person name="Conway A.R."/>
            <person name="Creasy T.H."/>
            <person name="Dewar K."/>
            <person name="Dunn P."/>
            <person name="Etgu P."/>
            <person name="Feldblyum T.V."/>
            <person name="Feng J."/>
            <person name="Fong B."/>
            <person name="Fujii C.Y."/>
            <person name="Gill J.E."/>
            <person name="Goldsmith A.D."/>
            <person name="Haas B."/>
            <person name="Hansen N.F."/>
            <person name="Hughes B."/>
            <person name="Huizar L."/>
            <person name="Hunter J.L."/>
            <person name="Jenkins J."/>
            <person name="Johnson-Hopson C."/>
            <person name="Khan S."/>
            <person name="Khaykin E."/>
            <person name="Kim C.J."/>
            <person name="Koo H.L."/>
            <person name="Kremenetskaia I."/>
            <person name="Kurtz D.B."/>
            <person name="Kwan A."/>
            <person name="Lam B."/>
            <person name="Langin-Hooper S."/>
            <person name="Lee A."/>
            <person name="Lee J.M."/>
            <person name="Lenz C.A."/>
            <person name="Li J.H."/>
            <person name="Li Y."/>
            <person name="Lin X."/>
            <person name="Liu S.X."/>
            <person name="Liu Z.A."/>
            <person name="Luros J.S."/>
            <person name="Maiti R."/>
            <person name="Marziali A."/>
            <person name="Militscher J."/>
            <person name="Miranda M."/>
            <person name="Nguyen M."/>
            <person name="Nierman W.C."/>
            <person name="Osborne B.I."/>
            <person name="Pai G."/>
            <person name="Peterson J."/>
            <person name="Pham P.K."/>
            <person name="Rizzo M."/>
            <person name="Rooney T."/>
            <person name="Rowley D."/>
            <person name="Sakano H."/>
            <person name="Salzberg S.L."/>
            <person name="Schwartz J.R."/>
            <person name="Shinn P."/>
            <person name="Southwick A.M."/>
            <person name="Sun H."/>
            <person name="Tallon L.J."/>
            <person name="Tambunga G."/>
            <person name="Toriumi M.J."/>
            <person name="Town C.D."/>
            <person name="Utterback T."/>
            <person name="Van Aken S."/>
            <person name="Vaysberg M."/>
            <person name="Vysotskaia V.S."/>
            <person name="Walker M."/>
            <person name="Wu D."/>
            <person name="Yu G."/>
            <person name="Fraser C.M."/>
            <person name="Venter J.C."/>
            <person name="Davis R.W."/>
        </authorList>
    </citation>
    <scope>NUCLEOTIDE SEQUENCE [LARGE SCALE GENOMIC DNA]</scope>
    <source>
        <strain evidence="10">cv. Columbia</strain>
    </source>
</reference>
<keyword evidence="10" id="KW-1185">Reference proteome</keyword>
<evidence type="ECO:0000256" key="7">
    <source>
        <dbReference type="RuleBase" id="RU365066"/>
    </source>
</evidence>
<organism evidence="9 10">
    <name type="scientific">Arabidopsis thaliana</name>
    <name type="common">Mouse-ear cress</name>
    <dbReference type="NCBI Taxonomy" id="3702"/>
    <lineage>
        <taxon>Eukaryota</taxon>
        <taxon>Viridiplantae</taxon>
        <taxon>Streptophyta</taxon>
        <taxon>Embryophyta</taxon>
        <taxon>Tracheophyta</taxon>
        <taxon>Spermatophyta</taxon>
        <taxon>Magnoliopsida</taxon>
        <taxon>eudicotyledons</taxon>
        <taxon>Gunneridae</taxon>
        <taxon>Pentapetalae</taxon>
        <taxon>rosids</taxon>
        <taxon>malvids</taxon>
        <taxon>Brassicales</taxon>
        <taxon>Brassicaceae</taxon>
        <taxon>Camelineae</taxon>
        <taxon>Arabidopsis</taxon>
    </lineage>
</organism>
<dbReference type="Pfam" id="PF04080">
    <property type="entry name" value="Per1"/>
    <property type="match status" value="1"/>
</dbReference>
<feature type="transmembrane region" description="Helical" evidence="7">
    <location>
        <begin position="134"/>
        <end position="152"/>
    </location>
</feature>
<dbReference type="GO" id="GO:0000139">
    <property type="term" value="C:Golgi membrane"/>
    <property type="evidence" value="ECO:0007669"/>
    <property type="project" value="UniProtKB-SubCell"/>
</dbReference>
<evidence type="ECO:0000313" key="10">
    <source>
        <dbReference type="Proteomes" id="UP000006548"/>
    </source>
</evidence>
<evidence type="ECO:0000313" key="9">
    <source>
        <dbReference type="EMBL" id="AEE29471.1"/>
    </source>
</evidence>
<evidence type="ECO:0000256" key="5">
    <source>
        <dbReference type="ARBA" id="ARBA00022989"/>
    </source>
</evidence>
<dbReference type="PANTHER" id="PTHR13148:SF0">
    <property type="entry name" value="POST-GPI ATTACHMENT TO PROTEINS FACTOR 3"/>
    <property type="match status" value="1"/>
</dbReference>
<keyword evidence="7" id="KW-0333">Golgi apparatus</keyword>
<sequence length="287" mass="32812">MVVHGTSKNLCIYNGKNGVVKVIAVINVWLIERLNGKLSVKPQSSTMVNGPSSVYLGFRLEPASVAFSVLNLAMHFHGWLSFFIMIYYKLPLKQDRTAYYEYVGLWHIYGLLSMNSWFWSAVFHSRDVDLTERLDYSSAVAILGFSLILAILRTFDIRVEAARVMVSAPILAFVTTHILYINFYKLDYGWNMIVCVAMGVSQLFLWARWAAVSSHPSNWKLWVVVIAGGLAMLLEIYDFPPYEGYFDAHSIWHAATIPLTILWWSFIRDDAEFRTSSLLKKTKTKAK</sequence>
<dbReference type="ExpressionAtlas" id="F4I4H2">
    <property type="expression patterns" value="baseline and differential"/>
</dbReference>
<feature type="transmembrane region" description="Helical" evidence="7">
    <location>
        <begin position="65"/>
        <end position="87"/>
    </location>
</feature>
<dbReference type="ProteomicsDB" id="252104"/>
<evidence type="ECO:0000256" key="1">
    <source>
        <dbReference type="ARBA" id="ARBA00004127"/>
    </source>
</evidence>
<feature type="transmembrane region" description="Helical" evidence="7">
    <location>
        <begin position="99"/>
        <end position="122"/>
    </location>
</feature>
<name>F4I4H2_ARATH</name>
<dbReference type="InterPro" id="IPR007217">
    <property type="entry name" value="Per1-like"/>
</dbReference>
<dbReference type="Araport" id="AT1G16560"/>
<dbReference type="HOGENOM" id="CLU_032917_3_0_1"/>
<dbReference type="PANTHER" id="PTHR13148">
    <property type="entry name" value="PER1-RELATED"/>
    <property type="match status" value="1"/>
</dbReference>
<accession>F4I4H2</accession>
<keyword evidence="4" id="KW-0732">Signal</keyword>
<feature type="transmembrane region" description="Helical" evidence="7">
    <location>
        <begin position="189"/>
        <end position="207"/>
    </location>
</feature>
<keyword evidence="5 7" id="KW-1133">Transmembrane helix</keyword>
<feature type="transmembrane region" description="Helical" evidence="7">
    <location>
        <begin position="249"/>
        <end position="267"/>
    </location>
</feature>
<gene>
    <name evidence="8 9" type="ordered locus">At1g16560</name>
    <name evidence="9" type="ORF">F19K19.12</name>
    <name evidence="9" type="ORF">F19K19_12</name>
</gene>
<dbReference type="GO" id="GO:0005783">
    <property type="term" value="C:endoplasmic reticulum"/>
    <property type="evidence" value="ECO:0000314"/>
    <property type="project" value="TAIR"/>
</dbReference>
<keyword evidence="6 7" id="KW-0472">Membrane</keyword>
<feature type="transmembrane region" description="Helical" evidence="7">
    <location>
        <begin position="164"/>
        <end position="183"/>
    </location>
</feature>
<dbReference type="EMBL" id="CP002684">
    <property type="protein sequence ID" value="AEE29471.1"/>
    <property type="molecule type" value="Genomic_DNA"/>
</dbReference>
<keyword evidence="2 7" id="KW-0337">GPI-anchor biosynthesis</keyword>
<reference evidence="10" key="2">
    <citation type="journal article" date="2017" name="Plant J.">
        <title>Araport11: a complete reannotation of the Arabidopsis thaliana reference genome.</title>
        <authorList>
            <person name="Cheng C.Y."/>
            <person name="Krishnakumar V."/>
            <person name="Chan A.P."/>
            <person name="Thibaud-Nissen F."/>
            <person name="Schobel S."/>
            <person name="Town C.D."/>
        </authorList>
    </citation>
    <scope>GENOME REANNOTATION</scope>
    <source>
        <strain evidence="10">cv. Columbia</strain>
    </source>
</reference>
<keyword evidence="3 7" id="KW-0812">Transmembrane</keyword>
<protein>
    <recommendedName>
        <fullName evidence="7">Post-GPI attachment to proteins factor 3</fullName>
    </recommendedName>
</protein>
<comment type="function">
    <text evidence="7">Involved in the lipid remodeling steps of GPI-anchor maturation.</text>
</comment>
<dbReference type="Proteomes" id="UP000006548">
    <property type="component" value="Chromosome 1"/>
</dbReference>
<dbReference type="TAIR" id="AT1G16560"/>